<dbReference type="PANTHER" id="PTHR21666:SF289">
    <property type="entry name" value="L-ALA--D-GLU ENDOPEPTIDASE"/>
    <property type="match status" value="1"/>
</dbReference>
<dbReference type="GO" id="GO:0004222">
    <property type="term" value="F:metalloendopeptidase activity"/>
    <property type="evidence" value="ECO:0007669"/>
    <property type="project" value="TreeGrafter"/>
</dbReference>
<accession>A0A0S8FU86</accession>
<keyword evidence="1" id="KW-0732">Signal</keyword>
<organism evidence="4 5">
    <name type="scientific">candidate division WOR_3 bacterium SM23_42</name>
    <dbReference type="NCBI Taxonomy" id="1703779"/>
    <lineage>
        <taxon>Bacteria</taxon>
        <taxon>Bacteria division WOR-3</taxon>
    </lineage>
</organism>
<gene>
    <name evidence="4" type="ORF">AMJ83_05540</name>
</gene>
<dbReference type="Pfam" id="PF01551">
    <property type="entry name" value="Peptidase_M23"/>
    <property type="match status" value="1"/>
</dbReference>
<comment type="caution">
    <text evidence="4">The sequence shown here is derived from an EMBL/GenBank/DDBJ whole genome shotgun (WGS) entry which is preliminary data.</text>
</comment>
<dbReference type="Gene3D" id="2.70.70.10">
    <property type="entry name" value="Glucose Permease (Domain IIA)"/>
    <property type="match status" value="1"/>
</dbReference>
<proteinExistence type="predicted"/>
<evidence type="ECO:0000313" key="4">
    <source>
        <dbReference type="EMBL" id="KPK63666.1"/>
    </source>
</evidence>
<dbReference type="STRING" id="1703779.AMJ83_05540"/>
<evidence type="ECO:0000259" key="3">
    <source>
        <dbReference type="Pfam" id="PF01551"/>
    </source>
</evidence>
<feature type="coiled-coil region" evidence="2">
    <location>
        <begin position="158"/>
        <end position="234"/>
    </location>
</feature>
<dbReference type="AlphaFoldDB" id="A0A0S8FU86"/>
<sequence length="369" mass="42583">MNILIIALCMVSQITEKQEELDQLKTKLTTVRQEITSLEKQKVGTLAHIEKIDEGINLTIQYIDELTAQESREKSRVVELEKEIARLESNMKLKKGDMRTRMVRLYKWKPFYKMNVLFSSKSLPQILSSSYYLQLLAKNDQRALFDFEQDWKRYIADKKIRNDLINTLERRKDEKEDELARLNDERRKKKQILNQVAKQENKKRALEKELKSAQRKLEDLIVSLERQREKARSGTNYLEANRGKLTWPCHGSVITNFGKVIHPKYNTTTRNNGIDISTSYGDNVYAVAPGKVVYADRFMGYGNMVLVDHLDGYYSLYGHLAEMLVNTGDEIGAGRIVGRVGESGSLSGPILHFELRKDGKPVDPMAYLD</sequence>
<dbReference type="InterPro" id="IPR011055">
    <property type="entry name" value="Dup_hybrid_motif"/>
</dbReference>
<name>A0A0S8FU86_UNCW3</name>
<protein>
    <recommendedName>
        <fullName evidence="3">M23ase beta-sheet core domain-containing protein</fullName>
    </recommendedName>
</protein>
<evidence type="ECO:0000256" key="1">
    <source>
        <dbReference type="ARBA" id="ARBA00022729"/>
    </source>
</evidence>
<evidence type="ECO:0000256" key="2">
    <source>
        <dbReference type="SAM" id="Coils"/>
    </source>
</evidence>
<dbReference type="EMBL" id="LJUJ01000009">
    <property type="protein sequence ID" value="KPK63666.1"/>
    <property type="molecule type" value="Genomic_DNA"/>
</dbReference>
<dbReference type="Gene3D" id="6.10.250.3150">
    <property type="match status" value="1"/>
</dbReference>
<reference evidence="4 5" key="1">
    <citation type="journal article" date="2015" name="Microbiome">
        <title>Genomic resolution of linkages in carbon, nitrogen, and sulfur cycling among widespread estuary sediment bacteria.</title>
        <authorList>
            <person name="Baker B.J."/>
            <person name="Lazar C.S."/>
            <person name="Teske A.P."/>
            <person name="Dick G.J."/>
        </authorList>
    </citation>
    <scope>NUCLEOTIDE SEQUENCE [LARGE SCALE GENOMIC DNA]</scope>
    <source>
        <strain evidence="4">SM23_42</strain>
    </source>
</reference>
<dbReference type="PANTHER" id="PTHR21666">
    <property type="entry name" value="PEPTIDASE-RELATED"/>
    <property type="match status" value="1"/>
</dbReference>
<dbReference type="CDD" id="cd12797">
    <property type="entry name" value="M23_peptidase"/>
    <property type="match status" value="1"/>
</dbReference>
<evidence type="ECO:0000313" key="5">
    <source>
        <dbReference type="Proteomes" id="UP000051373"/>
    </source>
</evidence>
<feature type="domain" description="M23ase beta-sheet core" evidence="3">
    <location>
        <begin position="270"/>
        <end position="364"/>
    </location>
</feature>
<dbReference type="Proteomes" id="UP000051373">
    <property type="component" value="Unassembled WGS sequence"/>
</dbReference>
<dbReference type="InterPro" id="IPR016047">
    <property type="entry name" value="M23ase_b-sheet_dom"/>
</dbReference>
<feature type="coiled-coil region" evidence="2">
    <location>
        <begin position="14"/>
        <end position="97"/>
    </location>
</feature>
<keyword evidence="2" id="KW-0175">Coiled coil</keyword>
<dbReference type="SUPFAM" id="SSF51261">
    <property type="entry name" value="Duplicated hybrid motif"/>
    <property type="match status" value="1"/>
</dbReference>
<dbReference type="InterPro" id="IPR050570">
    <property type="entry name" value="Cell_wall_metabolism_enzyme"/>
</dbReference>